<evidence type="ECO:0000256" key="1">
    <source>
        <dbReference type="SAM" id="MobiDB-lite"/>
    </source>
</evidence>
<sequence length="239" mass="27173">MSQYSHWDLYQSMLFLEKHIKQRTRFTNMSSATVRNLEASLEEISNDDPLNSNNDHLYLISTNDGGVITLESVSNSMSQEESMDSFAESGYSLMMKDNRNDSPSNNDSTDSTRQREGEDIIRGKKTVNESVKPKSSTPTPSTSSSEKSITALVSQLISDKPPTTLIAEKNEKEVDEVTKEWRSYCKVYADKVAKIKSTSIKNDIRFNMEQMLYDAGIKEKEKAKKKKKKEEDRLNNVNT</sequence>
<feature type="region of interest" description="Disordered" evidence="1">
    <location>
        <begin position="94"/>
        <end position="148"/>
    </location>
</feature>
<accession>A0A162RJD2</accession>
<feature type="compositionally biased region" description="Low complexity" evidence="1">
    <location>
        <begin position="129"/>
        <end position="148"/>
    </location>
</feature>
<keyword evidence="3" id="KW-1185">Reference proteome</keyword>
<feature type="compositionally biased region" description="Basic and acidic residues" evidence="1">
    <location>
        <begin position="229"/>
        <end position="239"/>
    </location>
</feature>
<evidence type="ECO:0000313" key="2">
    <source>
        <dbReference type="EMBL" id="KZS20557.1"/>
    </source>
</evidence>
<comment type="caution">
    <text evidence="2">The sequence shown here is derived from an EMBL/GenBank/DDBJ whole genome shotgun (WGS) entry which is preliminary data.</text>
</comment>
<reference evidence="2 3" key="1">
    <citation type="submission" date="2016-03" db="EMBL/GenBank/DDBJ databases">
        <title>EvidentialGene: Evidence-directed Construction of Genes on Genomes.</title>
        <authorList>
            <person name="Gilbert D.G."/>
            <person name="Choi J.-H."/>
            <person name="Mockaitis K."/>
            <person name="Colbourne J."/>
            <person name="Pfrender M."/>
        </authorList>
    </citation>
    <scope>NUCLEOTIDE SEQUENCE [LARGE SCALE GENOMIC DNA]</scope>
    <source>
        <strain evidence="2 3">Xinb3</strain>
        <tissue evidence="2">Complete organism</tissue>
    </source>
</reference>
<feature type="compositionally biased region" description="Basic and acidic residues" evidence="1">
    <location>
        <begin position="110"/>
        <end position="122"/>
    </location>
</feature>
<protein>
    <submittedName>
        <fullName evidence="2">Uncharacterized protein</fullName>
    </submittedName>
</protein>
<dbReference type="EMBL" id="LRGB01000152">
    <property type="protein sequence ID" value="KZS20557.1"/>
    <property type="molecule type" value="Genomic_DNA"/>
</dbReference>
<dbReference type="AlphaFoldDB" id="A0A162RJD2"/>
<name>A0A162RJD2_9CRUS</name>
<evidence type="ECO:0000313" key="3">
    <source>
        <dbReference type="Proteomes" id="UP000076858"/>
    </source>
</evidence>
<dbReference type="OrthoDB" id="6373291at2759"/>
<feature type="region of interest" description="Disordered" evidence="1">
    <location>
        <begin position="219"/>
        <end position="239"/>
    </location>
</feature>
<organism evidence="2 3">
    <name type="scientific">Daphnia magna</name>
    <dbReference type="NCBI Taxonomy" id="35525"/>
    <lineage>
        <taxon>Eukaryota</taxon>
        <taxon>Metazoa</taxon>
        <taxon>Ecdysozoa</taxon>
        <taxon>Arthropoda</taxon>
        <taxon>Crustacea</taxon>
        <taxon>Branchiopoda</taxon>
        <taxon>Diplostraca</taxon>
        <taxon>Cladocera</taxon>
        <taxon>Anomopoda</taxon>
        <taxon>Daphniidae</taxon>
        <taxon>Daphnia</taxon>
    </lineage>
</organism>
<proteinExistence type="predicted"/>
<gene>
    <name evidence="2" type="ORF">APZ42_012720</name>
</gene>
<dbReference type="Proteomes" id="UP000076858">
    <property type="component" value="Unassembled WGS sequence"/>
</dbReference>